<keyword evidence="2" id="KW-0067">ATP-binding</keyword>
<dbReference type="OrthoDB" id="3182597at2"/>
<accession>A0A1H9YJ35</accession>
<feature type="transmembrane region" description="Helical" evidence="1">
    <location>
        <begin position="340"/>
        <end position="360"/>
    </location>
</feature>
<sequence length="363" mass="41983">MEAIKKDTERFTCPGCGANIKFNPKEQSMTCPYCDTKIQIQEEIGEITEYCFKSFLENPPKEWDRNQKVIHCDSCGADTIIEAHILSKSCPFCGSSHIVQDSIKAGIPPETLIPFKIGKKEAEEKFRVWIGKKFFAPNTLKEQYISHKLEGLYLPFWTYDAQTSSLYTAQAGTYYWVTETHWTTVNGKRQRVTRQVRKIRWRHVSGSFSQFFDDVLVLGSTHVNEKIINKIKPFNLRELVYYKPEYLSGFITEKYSVGLKEGWQAAKREIDLTIRSGIIRQINADEVKGLNINTNYNDIKFKHLLLPVWISAYTYKGKRYQFMINGQTGRIDGEAPISPWKVAFAVLTAIMFIFIIISVIRMY</sequence>
<keyword evidence="2" id="KW-0547">Nucleotide-binding</keyword>
<dbReference type="PANTHER" id="PTHR37826:SF3">
    <property type="entry name" value="J DOMAIN-CONTAINING PROTEIN"/>
    <property type="match status" value="1"/>
</dbReference>
<dbReference type="RefSeq" id="WP_091348508.1">
    <property type="nucleotide sequence ID" value="NZ_FOIF01000003.1"/>
</dbReference>
<protein>
    <submittedName>
        <fullName evidence="2">Replication restart DNA helicase PriA</fullName>
    </submittedName>
</protein>
<keyword evidence="2" id="KW-0378">Hydrolase</keyword>
<evidence type="ECO:0000256" key="1">
    <source>
        <dbReference type="SAM" id="Phobius"/>
    </source>
</evidence>
<dbReference type="AlphaFoldDB" id="A0A1H9YJ35"/>
<proteinExistence type="predicted"/>
<gene>
    <name evidence="2" type="ORF">SAMN03080614_100364</name>
</gene>
<dbReference type="Proteomes" id="UP000243819">
    <property type="component" value="Unassembled WGS sequence"/>
</dbReference>
<reference evidence="3" key="1">
    <citation type="submission" date="2016-10" db="EMBL/GenBank/DDBJ databases">
        <authorList>
            <person name="Varghese N."/>
            <person name="Submissions S."/>
        </authorList>
    </citation>
    <scope>NUCLEOTIDE SEQUENCE [LARGE SCALE GENOMIC DNA]</scope>
    <source>
        <strain evidence="3">DSM 13577</strain>
    </source>
</reference>
<dbReference type="PANTHER" id="PTHR37826">
    <property type="entry name" value="FLOTILLIN BAND_7_5 DOMAIN PROTEIN"/>
    <property type="match status" value="1"/>
</dbReference>
<dbReference type="Gene3D" id="2.20.28.30">
    <property type="entry name" value="RNA polymerase ii, chain L"/>
    <property type="match status" value="1"/>
</dbReference>
<organism evidence="2 3">
    <name type="scientific">Anaerobranca gottschalkii DSM 13577</name>
    <dbReference type="NCBI Taxonomy" id="1120990"/>
    <lineage>
        <taxon>Bacteria</taxon>
        <taxon>Bacillati</taxon>
        <taxon>Bacillota</taxon>
        <taxon>Clostridia</taxon>
        <taxon>Eubacteriales</taxon>
        <taxon>Proteinivoracaceae</taxon>
        <taxon>Anaerobranca</taxon>
    </lineage>
</organism>
<dbReference type="STRING" id="1120990.SAMN03080614_100364"/>
<keyword evidence="3" id="KW-1185">Reference proteome</keyword>
<evidence type="ECO:0000313" key="3">
    <source>
        <dbReference type="Proteomes" id="UP000243819"/>
    </source>
</evidence>
<evidence type="ECO:0000313" key="2">
    <source>
        <dbReference type="EMBL" id="SES69048.1"/>
    </source>
</evidence>
<keyword evidence="1" id="KW-0812">Transmembrane</keyword>
<keyword evidence="1" id="KW-0472">Membrane</keyword>
<dbReference type="EMBL" id="FOIF01000003">
    <property type="protein sequence ID" value="SES69048.1"/>
    <property type="molecule type" value="Genomic_DNA"/>
</dbReference>
<keyword evidence="1" id="KW-1133">Transmembrane helix</keyword>
<dbReference type="GO" id="GO:0004386">
    <property type="term" value="F:helicase activity"/>
    <property type="evidence" value="ECO:0007669"/>
    <property type="project" value="UniProtKB-KW"/>
</dbReference>
<name>A0A1H9YJ35_9FIRM</name>
<keyword evidence="2" id="KW-0347">Helicase</keyword>